<dbReference type="InterPro" id="IPR050259">
    <property type="entry name" value="SDR"/>
</dbReference>
<dbReference type="PANTHER" id="PTHR42879">
    <property type="entry name" value="3-OXOACYL-(ACYL-CARRIER-PROTEIN) REDUCTASE"/>
    <property type="match status" value="1"/>
</dbReference>
<keyword evidence="3" id="KW-0964">Secreted</keyword>
<evidence type="ECO:0000256" key="3">
    <source>
        <dbReference type="ARBA" id="ARBA00022512"/>
    </source>
</evidence>
<dbReference type="Gene3D" id="3.40.50.720">
    <property type="entry name" value="NAD(P)-binding Rossmann-like Domain"/>
    <property type="match status" value="1"/>
</dbReference>
<dbReference type="PRINTS" id="PR00081">
    <property type="entry name" value="GDHRDH"/>
</dbReference>
<dbReference type="SUPFAM" id="SSF51735">
    <property type="entry name" value="NAD(P)-binding Rossmann-fold domains"/>
    <property type="match status" value="1"/>
</dbReference>
<dbReference type="CDD" id="cd05233">
    <property type="entry name" value="SDR_c"/>
    <property type="match status" value="1"/>
</dbReference>
<organism evidence="7 8">
    <name type="scientific">Williamsia serinedens</name>
    <dbReference type="NCBI Taxonomy" id="391736"/>
    <lineage>
        <taxon>Bacteria</taxon>
        <taxon>Bacillati</taxon>
        <taxon>Actinomycetota</taxon>
        <taxon>Actinomycetes</taxon>
        <taxon>Mycobacteriales</taxon>
        <taxon>Nocardiaceae</taxon>
        <taxon>Williamsia</taxon>
    </lineage>
</organism>
<dbReference type="Pfam" id="PF00106">
    <property type="entry name" value="adh_short"/>
    <property type="match status" value="1"/>
</dbReference>
<evidence type="ECO:0000256" key="4">
    <source>
        <dbReference type="ARBA" id="ARBA00040781"/>
    </source>
</evidence>
<comment type="catalytic activity">
    <reaction evidence="5">
        <text>a (3R)-hydroxyacyl-[ACP] + NADP(+) = a 3-oxoacyl-[ACP] + NADPH + H(+)</text>
        <dbReference type="Rhea" id="RHEA:17397"/>
        <dbReference type="Rhea" id="RHEA-COMP:9916"/>
        <dbReference type="Rhea" id="RHEA-COMP:9945"/>
        <dbReference type="ChEBI" id="CHEBI:15378"/>
        <dbReference type="ChEBI" id="CHEBI:57783"/>
        <dbReference type="ChEBI" id="CHEBI:58349"/>
        <dbReference type="ChEBI" id="CHEBI:78776"/>
        <dbReference type="ChEBI" id="CHEBI:78827"/>
        <dbReference type="EC" id="1.1.1.100"/>
    </reaction>
    <physiologicalReaction direction="right-to-left" evidence="5">
        <dbReference type="Rhea" id="RHEA:17399"/>
    </physiologicalReaction>
</comment>
<protein>
    <recommendedName>
        <fullName evidence="4">3-oxoacyl-[acyl-carrier-protein] reductase MabA</fullName>
    </recommendedName>
</protein>
<comment type="caution">
    <text evidence="7">The sequence shown here is derived from an EMBL/GenBank/DDBJ whole genome shotgun (WGS) entry which is preliminary data.</text>
</comment>
<evidence type="ECO:0000256" key="2">
    <source>
        <dbReference type="ARBA" id="ARBA00006484"/>
    </source>
</evidence>
<keyword evidence="8" id="KW-1185">Reference proteome</keyword>
<dbReference type="EMBL" id="JAMTCG010000002">
    <property type="protein sequence ID" value="MCP2160282.1"/>
    <property type="molecule type" value="Genomic_DNA"/>
</dbReference>
<dbReference type="PANTHER" id="PTHR42879:SF2">
    <property type="entry name" value="3-OXOACYL-[ACYL-CARRIER-PROTEIN] REDUCTASE FABG"/>
    <property type="match status" value="1"/>
</dbReference>
<gene>
    <name evidence="7" type="ORF">LX12_001461</name>
</gene>
<name>A0ABT1H370_9NOCA</name>
<comment type="similarity">
    <text evidence="2">Belongs to the short-chain dehydrogenases/reductases (SDR) family.</text>
</comment>
<evidence type="ECO:0000313" key="7">
    <source>
        <dbReference type="EMBL" id="MCP2160282.1"/>
    </source>
</evidence>
<evidence type="ECO:0000256" key="6">
    <source>
        <dbReference type="SAM" id="MobiDB-lite"/>
    </source>
</evidence>
<dbReference type="InterPro" id="IPR002347">
    <property type="entry name" value="SDR_fam"/>
</dbReference>
<feature type="region of interest" description="Disordered" evidence="6">
    <location>
        <begin position="75"/>
        <end position="94"/>
    </location>
</feature>
<keyword evidence="3" id="KW-0134">Cell wall</keyword>
<evidence type="ECO:0000256" key="5">
    <source>
        <dbReference type="ARBA" id="ARBA00047400"/>
    </source>
</evidence>
<proteinExistence type="inferred from homology"/>
<reference evidence="7 8" key="1">
    <citation type="submission" date="2022-06" db="EMBL/GenBank/DDBJ databases">
        <title>Genomic Encyclopedia of Archaeal and Bacterial Type Strains, Phase II (KMG-II): from individual species to whole genera.</title>
        <authorList>
            <person name="Goeker M."/>
        </authorList>
    </citation>
    <scope>NUCLEOTIDE SEQUENCE [LARGE SCALE GENOMIC DNA]</scope>
    <source>
        <strain evidence="7 8">DSM 45037</strain>
    </source>
</reference>
<dbReference type="Proteomes" id="UP001205740">
    <property type="component" value="Unassembled WGS sequence"/>
</dbReference>
<comment type="subcellular location">
    <subcellularLocation>
        <location evidence="1">Secreted</location>
        <location evidence="1">Cell wall</location>
    </subcellularLocation>
</comment>
<sequence>MVAQRLLRAMYERSFGRVVFISSIAALNGGVVGPHHASSKAALHGLTRSLAKDAAPHCDTVNAIALALIGGTHPARRSVGRRRAAHAHPGRESE</sequence>
<evidence type="ECO:0000256" key="1">
    <source>
        <dbReference type="ARBA" id="ARBA00004191"/>
    </source>
</evidence>
<evidence type="ECO:0000313" key="8">
    <source>
        <dbReference type="Proteomes" id="UP001205740"/>
    </source>
</evidence>
<feature type="compositionally biased region" description="Basic residues" evidence="6">
    <location>
        <begin position="75"/>
        <end position="88"/>
    </location>
</feature>
<accession>A0ABT1H370</accession>
<dbReference type="InterPro" id="IPR036291">
    <property type="entry name" value="NAD(P)-bd_dom_sf"/>
</dbReference>